<dbReference type="SUPFAM" id="SSF88713">
    <property type="entry name" value="Glycoside hydrolase/deacetylase"/>
    <property type="match status" value="1"/>
</dbReference>
<dbReference type="PROSITE" id="PS51677">
    <property type="entry name" value="NODB"/>
    <property type="match status" value="1"/>
</dbReference>
<dbReference type="EMBL" id="VYYT01000654">
    <property type="protein sequence ID" value="KAK2730713.1"/>
    <property type="molecule type" value="Genomic_DNA"/>
</dbReference>
<name>A0AAD9Y088_COLKA</name>
<keyword evidence="11" id="KW-1185">Reference proteome</keyword>
<feature type="region of interest" description="Disordered" evidence="7">
    <location>
        <begin position="173"/>
        <end position="281"/>
    </location>
</feature>
<dbReference type="GO" id="GO:0005975">
    <property type="term" value="P:carbohydrate metabolic process"/>
    <property type="evidence" value="ECO:0007669"/>
    <property type="project" value="InterPro"/>
</dbReference>
<organism evidence="10 11">
    <name type="scientific">Colletotrichum kahawae</name>
    <name type="common">Coffee berry disease fungus</name>
    <dbReference type="NCBI Taxonomy" id="34407"/>
    <lineage>
        <taxon>Eukaryota</taxon>
        <taxon>Fungi</taxon>
        <taxon>Dikarya</taxon>
        <taxon>Ascomycota</taxon>
        <taxon>Pezizomycotina</taxon>
        <taxon>Sordariomycetes</taxon>
        <taxon>Hypocreomycetidae</taxon>
        <taxon>Glomerellales</taxon>
        <taxon>Glomerellaceae</taxon>
        <taxon>Colletotrichum</taxon>
        <taxon>Colletotrichum gloeosporioides species complex</taxon>
    </lineage>
</organism>
<evidence type="ECO:0000256" key="4">
    <source>
        <dbReference type="ARBA" id="ARBA00022801"/>
    </source>
</evidence>
<proteinExistence type="predicted"/>
<evidence type="ECO:0000256" key="5">
    <source>
        <dbReference type="ARBA" id="ARBA00023277"/>
    </source>
</evidence>
<dbReference type="PANTHER" id="PTHR46471">
    <property type="entry name" value="CHITIN DEACETYLASE"/>
    <property type="match status" value="1"/>
</dbReference>
<feature type="compositionally biased region" description="Low complexity" evidence="7">
    <location>
        <begin position="175"/>
        <end position="281"/>
    </location>
</feature>
<dbReference type="GO" id="GO:0016810">
    <property type="term" value="F:hydrolase activity, acting on carbon-nitrogen (but not peptide) bonds"/>
    <property type="evidence" value="ECO:0007669"/>
    <property type="project" value="InterPro"/>
</dbReference>
<evidence type="ECO:0000256" key="2">
    <source>
        <dbReference type="ARBA" id="ARBA00022723"/>
    </source>
</evidence>
<dbReference type="CDD" id="cd10917">
    <property type="entry name" value="CE4_NodB_like_6s_7s"/>
    <property type="match status" value="1"/>
</dbReference>
<evidence type="ECO:0000256" key="8">
    <source>
        <dbReference type="SAM" id="SignalP"/>
    </source>
</evidence>
<keyword evidence="5" id="KW-0119">Carbohydrate metabolism</keyword>
<feature type="signal peptide" evidence="8">
    <location>
        <begin position="1"/>
        <end position="17"/>
    </location>
</feature>
<evidence type="ECO:0000313" key="10">
    <source>
        <dbReference type="EMBL" id="KAK2730713.1"/>
    </source>
</evidence>
<evidence type="ECO:0000256" key="7">
    <source>
        <dbReference type="SAM" id="MobiDB-lite"/>
    </source>
</evidence>
<protein>
    <submittedName>
        <fullName evidence="10">Polysaccharide deacetylase</fullName>
    </submittedName>
</protein>
<feature type="domain" description="NodB homology" evidence="9">
    <location>
        <begin position="648"/>
        <end position="837"/>
    </location>
</feature>
<keyword evidence="4" id="KW-0378">Hydrolase</keyword>
<comment type="cofactor">
    <cofactor evidence="1">
        <name>Co(2+)</name>
        <dbReference type="ChEBI" id="CHEBI:48828"/>
    </cofactor>
</comment>
<dbReference type="InterPro" id="IPR011330">
    <property type="entry name" value="Glyco_hydro/deAcase_b/a-brl"/>
</dbReference>
<dbReference type="Pfam" id="PF01522">
    <property type="entry name" value="Polysacc_deac_1"/>
    <property type="match status" value="1"/>
</dbReference>
<sequence>MSYTLLRLLGLAGAAQAACSNLVIDNFSRSTVSGSNNLDAWTSEDTSMSKVAISKGILSFTPKTDSSSYYYETLGCVKAATQGYNALSLTVKGPKDASMMLEIQTKASCGDDNYNSQWVQIKGLTGSTQNISIALSSFTNANLDTVSAFVWSTYSKFDNYQFSNLQFTCSGGSNPPVSTAPATTASSSTSSVSPTTSSFATSVRSSSSTAMSDVQTAPSSRTSASSPRQITSPSSSRPSNASSSNSRAAPLRSTSLTSVSASTVPTVSRSSSTRSSTVSSSIAAQSSPVSSSCSNLLIDDWASQSRLTFLYYNAMLQPSSDDGTMKEITVSGNRVTLKPNGADSYFYSKVACTNTQVKGYGGISLRIKAKAGTTLSIQLASSPTCGDDSAFATKTSKELGWPFNGQEKLYSIPFSKFSGADLSKMTTILFGSLSSDVTFGPMAFYCGTTPSEYIIAAQPTDTAAVSTVSAPSSTGSARVVDNFSKKDSNSLGYWHGGDVDTALTWGTNRVTIKAPDADFSFYTQLSDKCADMTSYDGSYLHVAYSGSNKFSIAMQQHNQACDETVSPFPETWDSLEAARYATGNDIYIPISHFNIQRKRAIGIAFKGFYTNEAVTLTKVEIVPSVPAKVLIPEKLPSGNLIFACKRPNSIAFAIDDGDPKFAQEVMEVIKSENIKVTFFTVGAPLRDPSTNLSAIYKDMMSQGHQIALHSYTHPRMEGLPNNDAISWEYDQDIKAVQDMFGMTTKYFRPPFGNEGARMRQQLVRSTKDDNPYIVNWNIDVEDWLYAQSDTPEKQLDSFQRDLDKGGSLVVMHYLYPSTVSYLRTFIQKAKATGKQLMRVDQCMMDPNAPPL</sequence>
<dbReference type="Proteomes" id="UP001281614">
    <property type="component" value="Unassembled WGS sequence"/>
</dbReference>
<feature type="chain" id="PRO_5042187530" evidence="8">
    <location>
        <begin position="18"/>
        <end position="851"/>
    </location>
</feature>
<evidence type="ECO:0000259" key="9">
    <source>
        <dbReference type="PROSITE" id="PS51677"/>
    </source>
</evidence>
<keyword evidence="3 8" id="KW-0732">Signal</keyword>
<dbReference type="GO" id="GO:0046872">
    <property type="term" value="F:metal ion binding"/>
    <property type="evidence" value="ECO:0007669"/>
    <property type="project" value="UniProtKB-KW"/>
</dbReference>
<dbReference type="InterPro" id="IPR002509">
    <property type="entry name" value="NODB_dom"/>
</dbReference>
<evidence type="ECO:0000256" key="1">
    <source>
        <dbReference type="ARBA" id="ARBA00001941"/>
    </source>
</evidence>
<comment type="caution">
    <text evidence="10">The sequence shown here is derived from an EMBL/GenBank/DDBJ whole genome shotgun (WGS) entry which is preliminary data.</text>
</comment>
<gene>
    <name evidence="10" type="ORF">CKAH01_09487</name>
</gene>
<dbReference type="Gene3D" id="3.20.20.370">
    <property type="entry name" value="Glycoside hydrolase/deacetylase"/>
    <property type="match status" value="1"/>
</dbReference>
<dbReference type="PANTHER" id="PTHR46471:SF6">
    <property type="entry name" value="GLYCOSYL HYDROLASE"/>
    <property type="match status" value="1"/>
</dbReference>
<evidence type="ECO:0000256" key="3">
    <source>
        <dbReference type="ARBA" id="ARBA00022729"/>
    </source>
</evidence>
<reference evidence="10" key="1">
    <citation type="submission" date="2023-02" db="EMBL/GenBank/DDBJ databases">
        <title>Colletotrichum kahawae CIFC_Que2 genome sequencing and assembly.</title>
        <authorList>
            <person name="Baroncelli R."/>
        </authorList>
    </citation>
    <scope>NUCLEOTIDE SEQUENCE</scope>
    <source>
        <strain evidence="10">CIFC_Que2</strain>
    </source>
</reference>
<dbReference type="AlphaFoldDB" id="A0AAD9Y088"/>
<keyword evidence="2" id="KW-0479">Metal-binding</keyword>
<evidence type="ECO:0000256" key="6">
    <source>
        <dbReference type="ARBA" id="ARBA00023285"/>
    </source>
</evidence>
<evidence type="ECO:0000313" key="11">
    <source>
        <dbReference type="Proteomes" id="UP001281614"/>
    </source>
</evidence>
<accession>A0AAD9Y088</accession>
<keyword evidence="6" id="KW-0170">Cobalt</keyword>